<accession>U2LGN6</accession>
<dbReference type="Pfam" id="PF07332">
    <property type="entry name" value="Phage_holin_3_6"/>
    <property type="match status" value="1"/>
</dbReference>
<evidence type="ECO:0000313" key="3">
    <source>
        <dbReference type="Proteomes" id="UP000016600"/>
    </source>
</evidence>
<evidence type="ECO:0000256" key="1">
    <source>
        <dbReference type="SAM" id="Phobius"/>
    </source>
</evidence>
<dbReference type="Proteomes" id="UP000016600">
    <property type="component" value="Unassembled WGS sequence"/>
</dbReference>
<dbReference type="PATRIC" id="fig|1081904.3.peg.576"/>
<keyword evidence="1" id="KW-0472">Membrane</keyword>
<protein>
    <submittedName>
        <fullName evidence="2">PF07332 family protein</fullName>
    </submittedName>
</protein>
<keyword evidence="3" id="KW-1185">Reference proteome</keyword>
<evidence type="ECO:0000313" key="2">
    <source>
        <dbReference type="EMBL" id="ERK03623.1"/>
    </source>
</evidence>
<gene>
    <name evidence="2" type="ORF">HMPREF1218_0143</name>
</gene>
<proteinExistence type="predicted"/>
<feature type="transmembrane region" description="Helical" evidence="1">
    <location>
        <begin position="43"/>
        <end position="66"/>
    </location>
</feature>
<organism evidence="2 3">
    <name type="scientific">Hoylesella pleuritidis F0068</name>
    <dbReference type="NCBI Taxonomy" id="1081904"/>
    <lineage>
        <taxon>Bacteria</taxon>
        <taxon>Pseudomonadati</taxon>
        <taxon>Bacteroidota</taxon>
        <taxon>Bacteroidia</taxon>
        <taxon>Bacteroidales</taxon>
        <taxon>Prevotellaceae</taxon>
        <taxon>Hoylesella</taxon>
    </lineage>
</organism>
<sequence>MSMMFSNDKNIETIGQLVEVLKHYIGLQTEYVKLDVIEKIVRLLTVAAMTVVLALLLLLAVIYLSFSAAYALIPNLGAAGAFGVVAGGYLFILLLCIIFRRQWIERPLVGFLANLLMEK</sequence>
<feature type="transmembrane region" description="Helical" evidence="1">
    <location>
        <begin position="78"/>
        <end position="99"/>
    </location>
</feature>
<name>U2LGN6_9BACT</name>
<dbReference type="InterPro" id="IPR009937">
    <property type="entry name" value="Phage_holin_3_6"/>
</dbReference>
<dbReference type="EMBL" id="AWET01000008">
    <property type="protein sequence ID" value="ERK03623.1"/>
    <property type="molecule type" value="Genomic_DNA"/>
</dbReference>
<keyword evidence="1" id="KW-1133">Transmembrane helix</keyword>
<reference evidence="2 3" key="1">
    <citation type="submission" date="2013-08" db="EMBL/GenBank/DDBJ databases">
        <authorList>
            <person name="Durkin A.S."/>
            <person name="Haft D.R."/>
            <person name="McCorrison J."/>
            <person name="Torralba M."/>
            <person name="Gillis M."/>
            <person name="Haft D.H."/>
            <person name="Methe B."/>
            <person name="Sutton G."/>
            <person name="Nelson K.E."/>
        </authorList>
    </citation>
    <scope>NUCLEOTIDE SEQUENCE [LARGE SCALE GENOMIC DNA]</scope>
    <source>
        <strain evidence="2 3">F0068</strain>
    </source>
</reference>
<comment type="caution">
    <text evidence="2">The sequence shown here is derived from an EMBL/GenBank/DDBJ whole genome shotgun (WGS) entry which is preliminary data.</text>
</comment>
<dbReference type="AlphaFoldDB" id="U2LGN6"/>
<keyword evidence="1" id="KW-0812">Transmembrane</keyword>